<feature type="transmembrane region" description="Helical" evidence="1">
    <location>
        <begin position="384"/>
        <end position="405"/>
    </location>
</feature>
<dbReference type="EMBL" id="QQNB01000001">
    <property type="protein sequence ID" value="RDE07416.1"/>
    <property type="molecule type" value="Genomic_DNA"/>
</dbReference>
<dbReference type="InterPro" id="IPR005625">
    <property type="entry name" value="PepSY-ass_TM"/>
</dbReference>
<evidence type="ECO:0000313" key="3">
    <source>
        <dbReference type="Proteomes" id="UP000253918"/>
    </source>
</evidence>
<dbReference type="PANTHER" id="PTHR34219:SF1">
    <property type="entry name" value="PEPSY DOMAIN-CONTAINING PROTEIN"/>
    <property type="match status" value="1"/>
</dbReference>
<evidence type="ECO:0000256" key="1">
    <source>
        <dbReference type="SAM" id="Phobius"/>
    </source>
</evidence>
<dbReference type="RefSeq" id="WP_114686001.1">
    <property type="nucleotide sequence ID" value="NZ_QQNB01000001.1"/>
</dbReference>
<keyword evidence="1" id="KW-0472">Membrane</keyword>
<feature type="transmembrane region" description="Helical" evidence="1">
    <location>
        <begin position="196"/>
        <end position="217"/>
    </location>
</feature>
<proteinExistence type="predicted"/>
<keyword evidence="3" id="KW-1185">Reference proteome</keyword>
<keyword evidence="1" id="KW-0812">Transmembrane</keyword>
<keyword evidence="1" id="KW-1133">Transmembrane helix</keyword>
<gene>
    <name evidence="2" type="ORF">DVW87_01465</name>
</gene>
<name>A0A369VYD9_9SPHN</name>
<comment type="caution">
    <text evidence="2">The sequence shown here is derived from an EMBL/GenBank/DDBJ whole genome shotgun (WGS) entry which is preliminary data.</text>
</comment>
<evidence type="ECO:0000313" key="2">
    <source>
        <dbReference type="EMBL" id="RDE07416.1"/>
    </source>
</evidence>
<feature type="transmembrane region" description="Helical" evidence="1">
    <location>
        <begin position="425"/>
        <end position="451"/>
    </location>
</feature>
<feature type="transmembrane region" description="Helical" evidence="1">
    <location>
        <begin position="20"/>
        <end position="41"/>
    </location>
</feature>
<dbReference type="PANTHER" id="PTHR34219">
    <property type="entry name" value="IRON-REGULATED INNER MEMBRANE PROTEIN-RELATED"/>
    <property type="match status" value="1"/>
</dbReference>
<accession>A0A369VYD9</accession>
<sequence>MSANTRTAAVYRTIWRWHFWAGLIVAPFLLILSATGTIYLFNEEINDALSPSLRFVPARAASVPVSRMVRAALAAHPGAVSRIDLPTAPDRPAVVFVEPHHGPKLRVPVDPGTGRVLGAFVYERTLVGFADEMHGSLTIGTLGDRIVELAACWALVLIGTGLFLWWPRGRWRAAGVLWPRLRGGGRRFWRELHGPVGLWTAGLIAFLVVTGLPWAGIEGDVLQRVSSAAGIGYPDSFRTHNMPGSTPMKAATGEAPWTLEGAPMPQSAMPGHLGMHSGHAGHEAPAATDDAAAIAGVDRAVATLARAGMTGGYRFHLPEGPTGVYTAYTYPDQPEGQRTIYVDRYSFRQIGPEVDFADYGWMGRATELGVAIHMGNYFGFANQLLMLLPCLGIWALTISGVAMWWKRRPAGRIGAPPRLSAGRMSGAVAVLIVAGVVLPLFGASLLILSALDLAVTRARPQAGNLASAEEHPPTRG</sequence>
<reference evidence="2 3" key="1">
    <citation type="submission" date="2018-07" db="EMBL/GenBank/DDBJ databases">
        <title>a novel species of Sphingomonas isolated from the rhizosphere soil of Araceae plant.</title>
        <authorList>
            <person name="Zhiyong W."/>
            <person name="Qinglan Z."/>
            <person name="Zhiwei F."/>
            <person name="Ding X."/>
            <person name="Gejiao W."/>
            <person name="Shixue Z."/>
        </authorList>
    </citation>
    <scope>NUCLEOTIDE SEQUENCE [LARGE SCALE GENOMIC DNA]</scope>
    <source>
        <strain evidence="2 3">WZY 27</strain>
    </source>
</reference>
<dbReference type="Proteomes" id="UP000253918">
    <property type="component" value="Unassembled WGS sequence"/>
</dbReference>
<organism evidence="2 3">
    <name type="scientific">Sphingomonas aracearum</name>
    <dbReference type="NCBI Taxonomy" id="2283317"/>
    <lineage>
        <taxon>Bacteria</taxon>
        <taxon>Pseudomonadati</taxon>
        <taxon>Pseudomonadota</taxon>
        <taxon>Alphaproteobacteria</taxon>
        <taxon>Sphingomonadales</taxon>
        <taxon>Sphingomonadaceae</taxon>
        <taxon>Sphingomonas</taxon>
    </lineage>
</organism>
<protein>
    <submittedName>
        <fullName evidence="2">PepSY domain-containing protein</fullName>
    </submittedName>
</protein>
<feature type="transmembrane region" description="Helical" evidence="1">
    <location>
        <begin position="146"/>
        <end position="166"/>
    </location>
</feature>
<dbReference type="OrthoDB" id="9791166at2"/>
<dbReference type="AlphaFoldDB" id="A0A369VYD9"/>
<dbReference type="Pfam" id="PF03929">
    <property type="entry name" value="PepSY_TM"/>
    <property type="match status" value="1"/>
</dbReference>